<dbReference type="EMBL" id="LSBA01000009">
    <property type="protein sequence ID" value="KXZ20830.1"/>
    <property type="molecule type" value="Genomic_DNA"/>
</dbReference>
<evidence type="ECO:0000256" key="8">
    <source>
        <dbReference type="ARBA" id="ARBA00022827"/>
    </source>
</evidence>
<comment type="pathway">
    <text evidence="3 11">Porphyrin-containing compound metabolism; protoheme biosynthesis.</text>
</comment>
<dbReference type="EC" id="1.3.3.15" evidence="5 11"/>
<dbReference type="RefSeq" id="WP_061521457.1">
    <property type="nucleotide sequence ID" value="NZ_JARLZY010000007.1"/>
</dbReference>
<evidence type="ECO:0000256" key="3">
    <source>
        <dbReference type="ARBA" id="ARBA00004744"/>
    </source>
</evidence>
<comment type="catalytic activity">
    <reaction evidence="1">
        <text>coproporphyrinogen III + 3 O2 = coproporphyrin III + 3 H2O2</text>
        <dbReference type="Rhea" id="RHEA:43436"/>
        <dbReference type="ChEBI" id="CHEBI:15379"/>
        <dbReference type="ChEBI" id="CHEBI:16240"/>
        <dbReference type="ChEBI" id="CHEBI:57309"/>
        <dbReference type="ChEBI" id="CHEBI:131725"/>
        <dbReference type="EC" id="1.3.3.15"/>
    </reaction>
    <physiologicalReaction direction="left-to-right" evidence="1">
        <dbReference type="Rhea" id="RHEA:43437"/>
    </physiologicalReaction>
</comment>
<dbReference type="Proteomes" id="UP000075430">
    <property type="component" value="Unassembled WGS sequence"/>
</dbReference>
<name>A0A150F7Y2_9BACI</name>
<keyword evidence="8 11" id="KW-0274">FAD</keyword>
<dbReference type="STRING" id="1793963.AXI58_14445"/>
<dbReference type="Gene3D" id="3.50.50.60">
    <property type="entry name" value="FAD/NAD(P)-binding domain"/>
    <property type="match status" value="1"/>
</dbReference>
<evidence type="ECO:0000256" key="6">
    <source>
        <dbReference type="ARBA" id="ARBA00019046"/>
    </source>
</evidence>
<dbReference type="AlphaFoldDB" id="A0A150F7Y2"/>
<dbReference type="Gene3D" id="1.10.3110.10">
    <property type="entry name" value="protoporphyrinogen ix oxidase, domain 3"/>
    <property type="match status" value="1"/>
</dbReference>
<comment type="subcellular location">
    <subcellularLocation>
        <location evidence="11">Cytoplasm</location>
    </subcellularLocation>
</comment>
<keyword evidence="12" id="KW-1133">Transmembrane helix</keyword>
<dbReference type="SUPFAM" id="SSF54373">
    <property type="entry name" value="FAD-linked reductases, C-terminal domain"/>
    <property type="match status" value="1"/>
</dbReference>
<dbReference type="InterPro" id="IPR036188">
    <property type="entry name" value="FAD/NAD-bd_sf"/>
</dbReference>
<protein>
    <recommendedName>
        <fullName evidence="6 11">Coproporphyrinogen III oxidase</fullName>
        <ecNumber evidence="5 11">1.3.3.15</ecNumber>
    </recommendedName>
</protein>
<dbReference type="PANTHER" id="PTHR42923:SF3">
    <property type="entry name" value="PROTOPORPHYRINOGEN OXIDASE"/>
    <property type="match status" value="1"/>
</dbReference>
<comment type="cofactor">
    <cofactor evidence="2 11">
        <name>FAD</name>
        <dbReference type="ChEBI" id="CHEBI:57692"/>
    </cofactor>
</comment>
<evidence type="ECO:0000256" key="9">
    <source>
        <dbReference type="ARBA" id="ARBA00023002"/>
    </source>
</evidence>
<keyword evidence="11" id="KW-0963">Cytoplasm</keyword>
<keyword evidence="10 11" id="KW-0350">Heme biosynthesis</keyword>
<evidence type="ECO:0000313" key="15">
    <source>
        <dbReference type="Proteomes" id="UP000075430"/>
    </source>
</evidence>
<evidence type="ECO:0000259" key="13">
    <source>
        <dbReference type="Pfam" id="PF01593"/>
    </source>
</evidence>
<comment type="function">
    <text evidence="11">Involved in coproporphyrin-dependent heme b biosynthesis. Catalyzes the oxidation of coproporphyrinogen III to coproporphyrin III.</text>
</comment>
<feature type="transmembrane region" description="Helical" evidence="12">
    <location>
        <begin position="7"/>
        <end position="24"/>
    </location>
</feature>
<evidence type="ECO:0000256" key="5">
    <source>
        <dbReference type="ARBA" id="ARBA00012402"/>
    </source>
</evidence>
<keyword evidence="15" id="KW-1185">Reference proteome</keyword>
<dbReference type="NCBIfam" id="TIGR00562">
    <property type="entry name" value="proto_IX_ox"/>
    <property type="match status" value="1"/>
</dbReference>
<accession>A0A150F7Y2</accession>
<evidence type="ECO:0000256" key="2">
    <source>
        <dbReference type="ARBA" id="ARBA00001974"/>
    </source>
</evidence>
<gene>
    <name evidence="14" type="ORF">AXI58_14445</name>
</gene>
<evidence type="ECO:0000313" key="14">
    <source>
        <dbReference type="EMBL" id="KXZ20830.1"/>
    </source>
</evidence>
<dbReference type="OrthoDB" id="9805195at2"/>
<keyword evidence="12" id="KW-0472">Membrane</keyword>
<evidence type="ECO:0000256" key="11">
    <source>
        <dbReference type="RuleBase" id="RU364052"/>
    </source>
</evidence>
<dbReference type="PANTHER" id="PTHR42923">
    <property type="entry name" value="PROTOPORPHYRINOGEN OXIDASE"/>
    <property type="match status" value="1"/>
</dbReference>
<keyword evidence="7 11" id="KW-0285">Flavoprotein</keyword>
<dbReference type="SUPFAM" id="SSF51905">
    <property type="entry name" value="FAD/NAD(P)-binding domain"/>
    <property type="match status" value="1"/>
</dbReference>
<evidence type="ECO:0000256" key="7">
    <source>
        <dbReference type="ARBA" id="ARBA00022630"/>
    </source>
</evidence>
<dbReference type="GO" id="GO:0004729">
    <property type="term" value="F:oxygen-dependent protoporphyrinogen oxidase activity"/>
    <property type="evidence" value="ECO:0007669"/>
    <property type="project" value="UniProtKB-UniRule"/>
</dbReference>
<evidence type="ECO:0000256" key="12">
    <source>
        <dbReference type="SAM" id="Phobius"/>
    </source>
</evidence>
<proteinExistence type="inferred from homology"/>
<dbReference type="Gene3D" id="3.90.660.20">
    <property type="entry name" value="Protoporphyrinogen oxidase, mitochondrial, domain 2"/>
    <property type="match status" value="1"/>
</dbReference>
<keyword evidence="9 11" id="KW-0560">Oxidoreductase</keyword>
<evidence type="ECO:0000256" key="1">
    <source>
        <dbReference type="ARBA" id="ARBA00001755"/>
    </source>
</evidence>
<dbReference type="GO" id="GO:0005737">
    <property type="term" value="C:cytoplasm"/>
    <property type="evidence" value="ECO:0007669"/>
    <property type="project" value="UniProtKB-SubCell"/>
</dbReference>
<dbReference type="Pfam" id="PF01593">
    <property type="entry name" value="Amino_oxidase"/>
    <property type="match status" value="1"/>
</dbReference>
<comment type="similarity">
    <text evidence="4 11">Belongs to the protoporphyrinogen/coproporphyrinogen oxidase family. Coproporphyrinogen III oxidase subfamily.</text>
</comment>
<dbReference type="GO" id="GO:0006783">
    <property type="term" value="P:heme biosynthetic process"/>
    <property type="evidence" value="ECO:0007669"/>
    <property type="project" value="UniProtKB-UniRule"/>
</dbReference>
<dbReference type="NCBIfam" id="NF008845">
    <property type="entry name" value="PRK11883.1-5"/>
    <property type="match status" value="1"/>
</dbReference>
<evidence type="ECO:0000256" key="4">
    <source>
        <dbReference type="ARBA" id="ARBA00008310"/>
    </source>
</evidence>
<feature type="domain" description="Amine oxidase" evidence="13">
    <location>
        <begin position="15"/>
        <end position="461"/>
    </location>
</feature>
<dbReference type="InterPro" id="IPR002937">
    <property type="entry name" value="Amino_oxidase"/>
</dbReference>
<keyword evidence="12" id="KW-0812">Transmembrane</keyword>
<evidence type="ECO:0000256" key="10">
    <source>
        <dbReference type="ARBA" id="ARBA00023133"/>
    </source>
</evidence>
<dbReference type="InterPro" id="IPR004572">
    <property type="entry name" value="Protoporphyrinogen_oxidase"/>
</dbReference>
<sequence>MSGDKKHLVIIGGGITGLAAAFYMEKEITENNLPLEVTLIEASPRVGGKIQTAHKDGYIIERGPDSFLERKKSAPQLVKDLGIDHLLVNNATGQSYVLVNETLHPMPKGSVMGIPTKIAPFISTGLFSVPGKARAALDFVLPASKPKEDQSLGEFFRRRVGDEVVENLIEPLLSGIYAGDIDKLSLMSTFPQFYQTEQKHRSLILGMKKTRPQASGQQLTAKKQGQFLTLTTGLQTLVEELEKQLKLTKVIKGTKVTHIGREEKGYSIKLDSGDVLKAEGCIVTAPHKAAARMLSDLPAVSCLKGMHSTSVANVALGFPAESVKMEHEGTGFVISRNSDFSITACTWTNKKWPHAAPEGKILLRAYVGKAGDESIVDLSDNEIIKIVMEDLKKVMNITGEPEMTCVTRWNESMPQYHVGHKERIKEFRDALKASYPGVYATGASFEGVGIPDCIDQGKAAVYDSLAYLFETYQPPLS</sequence>
<dbReference type="InterPro" id="IPR050464">
    <property type="entry name" value="Zeta_carotene_desat/Oxidored"/>
</dbReference>
<dbReference type="UniPathway" id="UPA00252"/>
<reference evidence="15" key="1">
    <citation type="submission" date="2016-02" db="EMBL/GenBank/DDBJ databases">
        <authorList>
            <person name="Dunlap C."/>
        </authorList>
    </citation>
    <scope>NUCLEOTIDE SEQUENCE [LARGE SCALE GENOMIC DNA]</scope>
    <source>
        <strain evidence="15">NRRL B-41092</strain>
    </source>
</reference>
<comment type="caution">
    <text evidence="14">The sequence shown here is derived from an EMBL/GenBank/DDBJ whole genome shotgun (WGS) entry which is preliminary data.</text>
</comment>
<organism evidence="14 15">
    <name type="scientific">Bacillus nakamurai</name>
    <dbReference type="NCBI Taxonomy" id="1793963"/>
    <lineage>
        <taxon>Bacteria</taxon>
        <taxon>Bacillati</taxon>
        <taxon>Bacillota</taxon>
        <taxon>Bacilli</taxon>
        <taxon>Bacillales</taxon>
        <taxon>Bacillaceae</taxon>
        <taxon>Bacillus</taxon>
    </lineage>
</organism>
<dbReference type="FunFam" id="1.10.3110.10:FF:000001">
    <property type="entry name" value="Protoporphyrinogen oxidase"/>
    <property type="match status" value="1"/>
</dbReference>